<dbReference type="InterPro" id="IPR029071">
    <property type="entry name" value="Ubiquitin-like_domsf"/>
</dbReference>
<comment type="subcellular location">
    <subcellularLocation>
        <location evidence="1">Cytoplasm</location>
    </subcellularLocation>
</comment>
<dbReference type="Proteomes" id="UP001233999">
    <property type="component" value="Unassembled WGS sequence"/>
</dbReference>
<evidence type="ECO:0000256" key="1">
    <source>
        <dbReference type="ARBA" id="ARBA00004496"/>
    </source>
</evidence>
<evidence type="ECO:0000256" key="2">
    <source>
        <dbReference type="ARBA" id="ARBA00022490"/>
    </source>
</evidence>
<proteinExistence type="predicted"/>
<reference evidence="5" key="1">
    <citation type="journal article" date="2023" name="IScience">
        <title>Live-bearing cockroach genome reveals convergent evolutionary mechanisms linked to viviparity in insects and beyond.</title>
        <authorList>
            <person name="Fouks B."/>
            <person name="Harrison M.C."/>
            <person name="Mikhailova A.A."/>
            <person name="Marchal E."/>
            <person name="English S."/>
            <person name="Carruthers M."/>
            <person name="Jennings E.C."/>
            <person name="Chiamaka E.L."/>
            <person name="Frigard R.A."/>
            <person name="Pippel M."/>
            <person name="Attardo G.M."/>
            <person name="Benoit J.B."/>
            <person name="Bornberg-Bauer E."/>
            <person name="Tobe S.S."/>
        </authorList>
    </citation>
    <scope>NUCLEOTIDE SEQUENCE</scope>
    <source>
        <strain evidence="5">Stay&amp;Tobe</strain>
    </source>
</reference>
<keyword evidence="3" id="KW-0175">Coiled coil</keyword>
<dbReference type="Pfam" id="PF00788">
    <property type="entry name" value="RA"/>
    <property type="match status" value="1"/>
</dbReference>
<keyword evidence="2" id="KW-0963">Cytoplasm</keyword>
<sequence>MSGGTENNRYIVQVFVGALSQHYEALSVEASKQTTSEEIVSCIVERLSLADSPGGSYELAEVIGDSVGQECKERRLGPTESPVALMLLWPKILHSQQEYYRKVIFHAIAAHVWSEKHNINSDTKLLKQTETEMELTSTSRIVLKHVQEQININIE</sequence>
<dbReference type="GO" id="GO:0051015">
    <property type="term" value="F:actin filament binding"/>
    <property type="evidence" value="ECO:0007669"/>
    <property type="project" value="TreeGrafter"/>
</dbReference>
<gene>
    <name evidence="5" type="ORF">L9F63_009484</name>
</gene>
<dbReference type="GO" id="GO:0035556">
    <property type="term" value="P:intracellular signal transduction"/>
    <property type="evidence" value="ECO:0007669"/>
    <property type="project" value="InterPro"/>
</dbReference>
<dbReference type="GO" id="GO:0000146">
    <property type="term" value="F:microfilament motor activity"/>
    <property type="evidence" value="ECO:0007669"/>
    <property type="project" value="InterPro"/>
</dbReference>
<dbReference type="GO" id="GO:0005737">
    <property type="term" value="C:cytoplasm"/>
    <property type="evidence" value="ECO:0007669"/>
    <property type="project" value="UniProtKB-SubCell"/>
</dbReference>
<feature type="domain" description="Ras-associating" evidence="4">
    <location>
        <begin position="8"/>
        <end position="105"/>
    </location>
</feature>
<evidence type="ECO:0000313" key="5">
    <source>
        <dbReference type="EMBL" id="KAJ9600224.1"/>
    </source>
</evidence>
<dbReference type="PROSITE" id="PS50200">
    <property type="entry name" value="RA"/>
    <property type="match status" value="1"/>
</dbReference>
<dbReference type="SMART" id="SM00314">
    <property type="entry name" value="RA"/>
    <property type="match status" value="1"/>
</dbReference>
<evidence type="ECO:0000313" key="6">
    <source>
        <dbReference type="Proteomes" id="UP001233999"/>
    </source>
</evidence>
<evidence type="ECO:0000256" key="3">
    <source>
        <dbReference type="ARBA" id="ARBA00023054"/>
    </source>
</evidence>
<dbReference type="AlphaFoldDB" id="A0AAD8ES99"/>
<dbReference type="Gene3D" id="3.10.20.90">
    <property type="entry name" value="Phosphatidylinositol 3-kinase Catalytic Subunit, Chain A, domain 1"/>
    <property type="match status" value="1"/>
</dbReference>
<reference evidence="5" key="2">
    <citation type="submission" date="2023-05" db="EMBL/GenBank/DDBJ databases">
        <authorList>
            <person name="Fouks B."/>
        </authorList>
    </citation>
    <scope>NUCLEOTIDE SEQUENCE</scope>
    <source>
        <strain evidence="5">Stay&amp;Tobe</strain>
        <tissue evidence="5">Testes</tissue>
    </source>
</reference>
<protein>
    <recommendedName>
        <fullName evidence="4">Ras-associating domain-containing protein</fullName>
    </recommendedName>
</protein>
<dbReference type="PANTHER" id="PTHR46184">
    <property type="entry name" value="UNCONVENTIONAL MYOSIN-IXB-LIKE PROTEIN"/>
    <property type="match status" value="1"/>
</dbReference>
<dbReference type="InterPro" id="IPR000159">
    <property type="entry name" value="RA_dom"/>
</dbReference>
<name>A0AAD8ES99_DIPPU</name>
<dbReference type="EMBL" id="JASPKZ010000438">
    <property type="protein sequence ID" value="KAJ9600224.1"/>
    <property type="molecule type" value="Genomic_DNA"/>
</dbReference>
<dbReference type="InterPro" id="IPR046987">
    <property type="entry name" value="Myo9"/>
</dbReference>
<dbReference type="SUPFAM" id="SSF54236">
    <property type="entry name" value="Ubiquitin-like"/>
    <property type="match status" value="1"/>
</dbReference>
<keyword evidence="6" id="KW-1185">Reference proteome</keyword>
<feature type="non-terminal residue" evidence="5">
    <location>
        <position position="1"/>
    </location>
</feature>
<dbReference type="PANTHER" id="PTHR46184:SF5">
    <property type="entry name" value="UNCONVENTIONAL MYOSIN-IXA-LIKE"/>
    <property type="match status" value="1"/>
</dbReference>
<evidence type="ECO:0000259" key="4">
    <source>
        <dbReference type="PROSITE" id="PS50200"/>
    </source>
</evidence>
<organism evidence="5 6">
    <name type="scientific">Diploptera punctata</name>
    <name type="common">Pacific beetle cockroach</name>
    <dbReference type="NCBI Taxonomy" id="6984"/>
    <lineage>
        <taxon>Eukaryota</taxon>
        <taxon>Metazoa</taxon>
        <taxon>Ecdysozoa</taxon>
        <taxon>Arthropoda</taxon>
        <taxon>Hexapoda</taxon>
        <taxon>Insecta</taxon>
        <taxon>Pterygota</taxon>
        <taxon>Neoptera</taxon>
        <taxon>Polyneoptera</taxon>
        <taxon>Dictyoptera</taxon>
        <taxon>Blattodea</taxon>
        <taxon>Blaberoidea</taxon>
        <taxon>Blaberidae</taxon>
        <taxon>Diplopterinae</taxon>
        <taxon>Diploptera</taxon>
    </lineage>
</organism>
<accession>A0AAD8ES99</accession>
<dbReference type="GO" id="GO:0005884">
    <property type="term" value="C:actin filament"/>
    <property type="evidence" value="ECO:0007669"/>
    <property type="project" value="TreeGrafter"/>
</dbReference>
<comment type="caution">
    <text evidence="5">The sequence shown here is derived from an EMBL/GenBank/DDBJ whole genome shotgun (WGS) entry which is preliminary data.</text>
</comment>
<dbReference type="GO" id="GO:0005096">
    <property type="term" value="F:GTPase activator activity"/>
    <property type="evidence" value="ECO:0007669"/>
    <property type="project" value="InterPro"/>
</dbReference>